<evidence type="ECO:0000313" key="1">
    <source>
        <dbReference type="EMBL" id="CUQ82910.1"/>
    </source>
</evidence>
<evidence type="ECO:0000313" key="3">
    <source>
        <dbReference type="Proteomes" id="UP000095662"/>
    </source>
</evidence>
<dbReference type="EMBL" id="JAQLXW010000009">
    <property type="protein sequence ID" value="MDB8003930.1"/>
    <property type="molecule type" value="Genomic_DNA"/>
</dbReference>
<dbReference type="Pfam" id="PF01312">
    <property type="entry name" value="Bac_export_2"/>
    <property type="match status" value="1"/>
</dbReference>
<dbReference type="GO" id="GO:0005886">
    <property type="term" value="C:plasma membrane"/>
    <property type="evidence" value="ECO:0007669"/>
    <property type="project" value="TreeGrafter"/>
</dbReference>
<dbReference type="PANTHER" id="PTHR30531">
    <property type="entry name" value="FLAGELLAR BIOSYNTHETIC PROTEIN FLHB"/>
    <property type="match status" value="1"/>
</dbReference>
<dbReference type="STRING" id="39492.ERS852540_00590"/>
<dbReference type="PANTHER" id="PTHR30531:SF12">
    <property type="entry name" value="FLAGELLAR BIOSYNTHETIC PROTEIN FLHB"/>
    <property type="match status" value="1"/>
</dbReference>
<keyword evidence="1" id="KW-0966">Cell projection</keyword>
<proteinExistence type="predicted"/>
<keyword evidence="1" id="KW-0969">Cilium</keyword>
<name>A0A174ZIC4_9FIRM</name>
<dbReference type="AlphaFoldDB" id="A0A174ZIC4"/>
<organism evidence="1 3">
    <name type="scientific">[Eubacterium] siraeum</name>
    <dbReference type="NCBI Taxonomy" id="39492"/>
    <lineage>
        <taxon>Bacteria</taxon>
        <taxon>Bacillati</taxon>
        <taxon>Bacillota</taxon>
        <taxon>Clostridia</taxon>
        <taxon>Eubacteriales</taxon>
        <taxon>Oscillospiraceae</taxon>
        <taxon>Oscillospiraceae incertae sedis</taxon>
    </lineage>
</organism>
<reference evidence="1 3" key="1">
    <citation type="submission" date="2015-09" db="EMBL/GenBank/DDBJ databases">
        <authorList>
            <consortium name="Pathogen Informatics"/>
        </authorList>
    </citation>
    <scope>NUCLEOTIDE SEQUENCE [LARGE SCALE GENOMIC DNA]</scope>
    <source>
        <strain evidence="1 3">2789STDY5834928</strain>
    </source>
</reference>
<dbReference type="OrthoDB" id="9810419at2"/>
<dbReference type="InterPro" id="IPR029025">
    <property type="entry name" value="T3SS_substrate_exporter_C"/>
</dbReference>
<accession>A0A174ZIC4</accession>
<dbReference type="GO" id="GO:0009306">
    <property type="term" value="P:protein secretion"/>
    <property type="evidence" value="ECO:0007669"/>
    <property type="project" value="InterPro"/>
</dbReference>
<gene>
    <name evidence="1" type="ORF">ERS852540_00590</name>
    <name evidence="2" type="ORF">PNE09_07595</name>
</gene>
<sequence length="94" mass="10099">MSKRNLGKQAAAALKYNPDLNYAPVVVASGLGELAKKIINIADENGVPVYRDDSTAALLVMLNSGETIPVELYRIIAAIYAEVVYSANDMKKGK</sequence>
<dbReference type="Proteomes" id="UP000095662">
    <property type="component" value="Unassembled WGS sequence"/>
</dbReference>
<protein>
    <submittedName>
        <fullName evidence="2">EscU/YscU/HrcU family type III secretion system export apparatus switch protein</fullName>
    </submittedName>
    <submittedName>
        <fullName evidence="1">Flagellar biosynthesis protein FlhB</fullName>
    </submittedName>
</protein>
<dbReference type="Gene3D" id="3.40.1690.10">
    <property type="entry name" value="secretion proteins EscU"/>
    <property type="match status" value="1"/>
</dbReference>
<dbReference type="InterPro" id="IPR006135">
    <property type="entry name" value="T3SS_substrate_exporter"/>
</dbReference>
<dbReference type="Proteomes" id="UP001210809">
    <property type="component" value="Unassembled WGS sequence"/>
</dbReference>
<dbReference type="SUPFAM" id="SSF160544">
    <property type="entry name" value="EscU C-terminal domain-like"/>
    <property type="match status" value="1"/>
</dbReference>
<dbReference type="EMBL" id="CZBY01000003">
    <property type="protein sequence ID" value="CUQ82910.1"/>
    <property type="molecule type" value="Genomic_DNA"/>
</dbReference>
<keyword evidence="1" id="KW-0282">Flagellum</keyword>
<reference evidence="2" key="2">
    <citation type="submission" date="2023-01" db="EMBL/GenBank/DDBJ databases">
        <title>Human gut microbiome strain richness.</title>
        <authorList>
            <person name="Chen-Liaw A."/>
        </authorList>
    </citation>
    <scope>NUCLEOTIDE SEQUENCE</scope>
    <source>
        <strain evidence="2">1001283st1_G1_1001283B150217_161031</strain>
    </source>
</reference>
<evidence type="ECO:0000313" key="2">
    <source>
        <dbReference type="EMBL" id="MDB8003930.1"/>
    </source>
</evidence>